<keyword evidence="3 6" id="KW-0812">Transmembrane</keyword>
<evidence type="ECO:0000256" key="2">
    <source>
        <dbReference type="ARBA" id="ARBA00009773"/>
    </source>
</evidence>
<comment type="subcellular location">
    <subcellularLocation>
        <location evidence="1">Membrane</location>
        <topology evidence="1">Multi-pass membrane protein</topology>
    </subcellularLocation>
</comment>
<evidence type="ECO:0000256" key="3">
    <source>
        <dbReference type="ARBA" id="ARBA00022692"/>
    </source>
</evidence>
<dbReference type="Pfam" id="PF01594">
    <property type="entry name" value="AI-2E_transport"/>
    <property type="match status" value="1"/>
</dbReference>
<feature type="transmembrane region" description="Helical" evidence="6">
    <location>
        <begin position="69"/>
        <end position="96"/>
    </location>
</feature>
<dbReference type="PANTHER" id="PTHR21716">
    <property type="entry name" value="TRANSMEMBRANE PROTEIN"/>
    <property type="match status" value="1"/>
</dbReference>
<dbReference type="PANTHER" id="PTHR21716:SF66">
    <property type="entry name" value="TRANSPORT PROTEIN SLL0063-RELATED"/>
    <property type="match status" value="1"/>
</dbReference>
<proteinExistence type="inferred from homology"/>
<comment type="similarity">
    <text evidence="2">Belongs to the autoinducer-2 exporter (AI-2E) (TC 2.A.86) family.</text>
</comment>
<keyword evidence="5 6" id="KW-0472">Membrane</keyword>
<dbReference type="EMBL" id="CP042326">
    <property type="protein sequence ID" value="QDZ39590.1"/>
    <property type="molecule type" value="Genomic_DNA"/>
</dbReference>
<feature type="transmembrane region" description="Helical" evidence="6">
    <location>
        <begin position="236"/>
        <end position="257"/>
    </location>
</feature>
<keyword evidence="8" id="KW-1185">Reference proteome</keyword>
<sequence>MSNLDRDSWWEYLSTSRLVYYLLLFAFGWAITQILAYFQTVIIIFVFATILAFLLHYPVRWLEQYTTHTFATVVIFLGSLFLFTILIFTLGATVIAELQVFLEQAPEVAASLIEGLEQIEAWLEELTIPVDFGVLEEELQRQLGNAVGISTTLVTNILTSFVELIIILVIAFFMLLDGEKLWQFIVQLFPERWQAEITSSLRDNFLGFFRGRLILSIFFGVSAFFVYWALQTPYPWLLAAIAGVFDLIPGIGATLGVGLTGLMVLPQGLLISLQVVVYCVVLQQIEENVLMPRIMQDSVNLNPVVIFFSLLVGARIAGFLGIFLAIPTAAVIVGLFRLDAMKS</sequence>
<protein>
    <submittedName>
        <fullName evidence="7">AI-2E family transporter</fullName>
    </submittedName>
</protein>
<evidence type="ECO:0000256" key="1">
    <source>
        <dbReference type="ARBA" id="ARBA00004141"/>
    </source>
</evidence>
<evidence type="ECO:0000256" key="4">
    <source>
        <dbReference type="ARBA" id="ARBA00022989"/>
    </source>
</evidence>
<dbReference type="GO" id="GO:0055085">
    <property type="term" value="P:transmembrane transport"/>
    <property type="evidence" value="ECO:0007669"/>
    <property type="project" value="TreeGrafter"/>
</dbReference>
<dbReference type="AlphaFoldDB" id="A0A5B8NMT7"/>
<keyword evidence="4 6" id="KW-1133">Transmembrane helix</keyword>
<dbReference type="KEGG" id="enn:FRE64_06385"/>
<accession>A0A5B8NMT7</accession>
<evidence type="ECO:0000256" key="5">
    <source>
        <dbReference type="ARBA" id="ARBA00023136"/>
    </source>
</evidence>
<evidence type="ECO:0000313" key="7">
    <source>
        <dbReference type="EMBL" id="QDZ39590.1"/>
    </source>
</evidence>
<feature type="transmembrane region" description="Helical" evidence="6">
    <location>
        <begin position="37"/>
        <end position="57"/>
    </location>
</feature>
<dbReference type="GO" id="GO:0016020">
    <property type="term" value="C:membrane"/>
    <property type="evidence" value="ECO:0007669"/>
    <property type="project" value="UniProtKB-SubCell"/>
</dbReference>
<feature type="transmembrane region" description="Helical" evidence="6">
    <location>
        <begin position="213"/>
        <end position="230"/>
    </location>
</feature>
<feature type="transmembrane region" description="Helical" evidence="6">
    <location>
        <begin position="305"/>
        <end position="336"/>
    </location>
</feature>
<reference evidence="7" key="1">
    <citation type="submission" date="2019-08" db="EMBL/GenBank/DDBJ databases">
        <title>Carotenoids and Carotenoid Binding Proteins in the Halophilic Cyanobacterium Euhalothece sp. ZM00.</title>
        <authorList>
            <person name="Cho S.M."/>
            <person name="Song J.Y."/>
            <person name="Park Y.-I."/>
        </authorList>
    </citation>
    <scope>NUCLEOTIDE SEQUENCE [LARGE SCALE GENOMIC DNA]</scope>
    <source>
        <strain evidence="7">Z-M001</strain>
    </source>
</reference>
<dbReference type="InterPro" id="IPR002549">
    <property type="entry name" value="AI-2E-like"/>
</dbReference>
<name>A0A5B8NMT7_9CHRO</name>
<dbReference type="RefSeq" id="WP_146295190.1">
    <property type="nucleotide sequence ID" value="NZ_CP042326.1"/>
</dbReference>
<evidence type="ECO:0000313" key="8">
    <source>
        <dbReference type="Proteomes" id="UP000318453"/>
    </source>
</evidence>
<evidence type="ECO:0000256" key="6">
    <source>
        <dbReference type="SAM" id="Phobius"/>
    </source>
</evidence>
<organism evidence="7 8">
    <name type="scientific">Euhalothece natronophila Z-M001</name>
    <dbReference type="NCBI Taxonomy" id="522448"/>
    <lineage>
        <taxon>Bacteria</taxon>
        <taxon>Bacillati</taxon>
        <taxon>Cyanobacteriota</taxon>
        <taxon>Cyanophyceae</taxon>
        <taxon>Oscillatoriophycideae</taxon>
        <taxon>Chroococcales</taxon>
        <taxon>Halothecacae</taxon>
        <taxon>Halothece cluster</taxon>
        <taxon>Euhalothece</taxon>
    </lineage>
</organism>
<dbReference type="OrthoDB" id="505911at2"/>
<gene>
    <name evidence="7" type="ORF">FRE64_06385</name>
</gene>
<dbReference type="Proteomes" id="UP000318453">
    <property type="component" value="Chromosome"/>
</dbReference>
<feature type="transmembrane region" description="Helical" evidence="6">
    <location>
        <begin position="153"/>
        <end position="176"/>
    </location>
</feature>